<accession>A0A2P5D8B9</accession>
<dbReference type="InterPro" id="IPR032861">
    <property type="entry name" value="TAXi_N"/>
</dbReference>
<dbReference type="STRING" id="63057.A0A2P5D8B9"/>
<reference evidence="8" key="1">
    <citation type="submission" date="2016-06" db="EMBL/GenBank/DDBJ databases">
        <title>Parallel loss of symbiosis genes in relatives of nitrogen-fixing non-legume Parasponia.</title>
        <authorList>
            <person name="Van Velzen R."/>
            <person name="Holmer R."/>
            <person name="Bu F."/>
            <person name="Rutten L."/>
            <person name="Van Zeijl A."/>
            <person name="Liu W."/>
            <person name="Santuari L."/>
            <person name="Cao Q."/>
            <person name="Sharma T."/>
            <person name="Shen D."/>
            <person name="Roswanjaya Y."/>
            <person name="Wardhani T."/>
            <person name="Kalhor M.S."/>
            <person name="Jansen J."/>
            <person name="Van den Hoogen J."/>
            <person name="Gungor B."/>
            <person name="Hartog M."/>
            <person name="Hontelez J."/>
            <person name="Verver J."/>
            <person name="Yang W.-C."/>
            <person name="Schijlen E."/>
            <person name="Repin R."/>
            <person name="Schilthuizen M."/>
            <person name="Schranz E."/>
            <person name="Heidstra R."/>
            <person name="Miyata K."/>
            <person name="Fedorova E."/>
            <person name="Kohlen W."/>
            <person name="Bisseling T."/>
            <person name="Smit S."/>
            <person name="Geurts R."/>
        </authorList>
    </citation>
    <scope>NUCLEOTIDE SEQUENCE [LARGE SCALE GENOMIC DNA]</scope>
    <source>
        <strain evidence="8">cv. RG33-2</strain>
    </source>
</reference>
<dbReference type="InterPro" id="IPR051708">
    <property type="entry name" value="Plant_Aspart_Prot_A1"/>
</dbReference>
<dbReference type="Pfam" id="PF14541">
    <property type="entry name" value="TAXi_C"/>
    <property type="match status" value="1"/>
</dbReference>
<keyword evidence="4" id="KW-0378">Hydrolase</keyword>
<keyword evidence="5" id="KW-0325">Glycoprotein</keyword>
<dbReference type="PANTHER" id="PTHR47967">
    <property type="entry name" value="OS07G0603500 PROTEIN-RELATED"/>
    <property type="match status" value="1"/>
</dbReference>
<dbReference type="Gene3D" id="2.40.70.10">
    <property type="entry name" value="Acid Proteases"/>
    <property type="match status" value="2"/>
</dbReference>
<dbReference type="SUPFAM" id="SSF50630">
    <property type="entry name" value="Acid proteases"/>
    <property type="match status" value="1"/>
</dbReference>
<keyword evidence="8" id="KW-1185">Reference proteome</keyword>
<dbReference type="InterPro" id="IPR034161">
    <property type="entry name" value="Pepsin-like_plant"/>
</dbReference>
<gene>
    <name evidence="7" type="ORF">TorRG33x02_259240</name>
</gene>
<evidence type="ECO:0000313" key="7">
    <source>
        <dbReference type="EMBL" id="PON69498.1"/>
    </source>
</evidence>
<comment type="similarity">
    <text evidence="1">Belongs to the peptidase A1 family.</text>
</comment>
<sequence length="394" mass="43775">MAPTCKSGISLALLLIFVMLTLIMALMPIGTHAFSFKLIPITSLFPNNLTLLEKHNKLVKISQHRQEQHSVIMITSISSSLVNSTNSTAKPNAVILRPSVRHRAPSGFYMVQVSIGSKLFSPYLVLDPGTDLTWVQCEGCTNCFPVRGSGNFKYQESQSYRKLPCNHTLCVPKLCTADGLYCRYDNRYLTSTSSGLLSTETFTFPTNMNQTTVKYPSLLFGCGLDNQNLHFSAPNNVIAGILGLSLSASSILIQLQVVTKRRFSYCLTTSDWPTLLLFGDDAGISQRQSGLQKTPLVPGLPRYYVSMSGISIDDKRLNINPYVFRLKRDFKGGFVVDAGTPYSHLVDSAYKVLRQEMIQYIAQRYTGLRPIQRGMGAFDLCYNLTMCHGVNLSL</sequence>
<dbReference type="InterPro" id="IPR033121">
    <property type="entry name" value="PEPTIDASE_A1"/>
</dbReference>
<dbReference type="AlphaFoldDB" id="A0A2P5D8B9"/>
<dbReference type="InParanoid" id="A0A2P5D8B9"/>
<dbReference type="PROSITE" id="PS51767">
    <property type="entry name" value="PEPTIDASE_A1"/>
    <property type="match status" value="1"/>
</dbReference>
<evidence type="ECO:0000256" key="5">
    <source>
        <dbReference type="ARBA" id="ARBA00023180"/>
    </source>
</evidence>
<evidence type="ECO:0000256" key="2">
    <source>
        <dbReference type="ARBA" id="ARBA00022670"/>
    </source>
</evidence>
<feature type="domain" description="Peptidase A1" evidence="6">
    <location>
        <begin position="109"/>
        <end position="394"/>
    </location>
</feature>
<evidence type="ECO:0000256" key="4">
    <source>
        <dbReference type="ARBA" id="ARBA00022801"/>
    </source>
</evidence>
<evidence type="ECO:0000256" key="1">
    <source>
        <dbReference type="ARBA" id="ARBA00007447"/>
    </source>
</evidence>
<dbReference type="InterPro" id="IPR032799">
    <property type="entry name" value="TAXi_C"/>
</dbReference>
<dbReference type="Proteomes" id="UP000237000">
    <property type="component" value="Unassembled WGS sequence"/>
</dbReference>
<dbReference type="PANTHER" id="PTHR47967:SF136">
    <property type="match status" value="1"/>
</dbReference>
<dbReference type="EMBL" id="JXTC01000288">
    <property type="protein sequence ID" value="PON69498.1"/>
    <property type="molecule type" value="Genomic_DNA"/>
</dbReference>
<name>A0A2P5D8B9_TREOI</name>
<dbReference type="GO" id="GO:0004190">
    <property type="term" value="F:aspartic-type endopeptidase activity"/>
    <property type="evidence" value="ECO:0007669"/>
    <property type="project" value="UniProtKB-KW"/>
</dbReference>
<evidence type="ECO:0000256" key="3">
    <source>
        <dbReference type="ARBA" id="ARBA00022750"/>
    </source>
</evidence>
<dbReference type="CDD" id="cd05476">
    <property type="entry name" value="pepsin_A_like_plant"/>
    <property type="match status" value="1"/>
</dbReference>
<keyword evidence="2" id="KW-0645">Protease</keyword>
<proteinExistence type="inferred from homology"/>
<dbReference type="GO" id="GO:0006508">
    <property type="term" value="P:proteolysis"/>
    <property type="evidence" value="ECO:0007669"/>
    <property type="project" value="UniProtKB-KW"/>
</dbReference>
<keyword evidence="3" id="KW-0064">Aspartyl protease</keyword>
<dbReference type="Pfam" id="PF14543">
    <property type="entry name" value="TAXi_N"/>
    <property type="match status" value="1"/>
</dbReference>
<protein>
    <submittedName>
        <fullName evidence="7">Aspartic peptidase</fullName>
    </submittedName>
</protein>
<dbReference type="OrthoDB" id="1072226at2759"/>
<dbReference type="InterPro" id="IPR021109">
    <property type="entry name" value="Peptidase_aspartic_dom_sf"/>
</dbReference>
<organism evidence="7 8">
    <name type="scientific">Trema orientale</name>
    <name type="common">Charcoal tree</name>
    <name type="synonym">Celtis orientalis</name>
    <dbReference type="NCBI Taxonomy" id="63057"/>
    <lineage>
        <taxon>Eukaryota</taxon>
        <taxon>Viridiplantae</taxon>
        <taxon>Streptophyta</taxon>
        <taxon>Embryophyta</taxon>
        <taxon>Tracheophyta</taxon>
        <taxon>Spermatophyta</taxon>
        <taxon>Magnoliopsida</taxon>
        <taxon>eudicotyledons</taxon>
        <taxon>Gunneridae</taxon>
        <taxon>Pentapetalae</taxon>
        <taxon>rosids</taxon>
        <taxon>fabids</taxon>
        <taxon>Rosales</taxon>
        <taxon>Cannabaceae</taxon>
        <taxon>Trema</taxon>
    </lineage>
</organism>
<comment type="caution">
    <text evidence="7">The sequence shown here is derived from an EMBL/GenBank/DDBJ whole genome shotgun (WGS) entry which is preliminary data.</text>
</comment>
<evidence type="ECO:0000259" key="6">
    <source>
        <dbReference type="PROSITE" id="PS51767"/>
    </source>
</evidence>
<evidence type="ECO:0000313" key="8">
    <source>
        <dbReference type="Proteomes" id="UP000237000"/>
    </source>
</evidence>